<gene>
    <name evidence="2" type="ORF">IF651_14550</name>
</gene>
<dbReference type="Proteomes" id="UP000610846">
    <property type="component" value="Unassembled WGS sequence"/>
</dbReference>
<name>A0A927J1U2_9MICO</name>
<proteinExistence type="predicted"/>
<comment type="caution">
    <text evidence="2">The sequence shown here is derived from an EMBL/GenBank/DDBJ whole genome shotgun (WGS) entry which is preliminary data.</text>
</comment>
<evidence type="ECO:0000256" key="1">
    <source>
        <dbReference type="SAM" id="MobiDB-lite"/>
    </source>
</evidence>
<reference evidence="2" key="2">
    <citation type="submission" date="2020-09" db="EMBL/GenBank/DDBJ databases">
        <authorList>
            <person name="Yu Y."/>
        </authorList>
    </citation>
    <scope>NUCLEOTIDE SEQUENCE</scope>
    <source>
        <strain evidence="2">KCTC 49039</strain>
    </source>
</reference>
<feature type="region of interest" description="Disordered" evidence="1">
    <location>
        <begin position="41"/>
        <end position="80"/>
    </location>
</feature>
<dbReference type="AlphaFoldDB" id="A0A927J1U2"/>
<organism evidence="2 3">
    <name type="scientific">Cellulosimicrobium arenosum</name>
    <dbReference type="NCBI Taxonomy" id="2708133"/>
    <lineage>
        <taxon>Bacteria</taxon>
        <taxon>Bacillati</taxon>
        <taxon>Actinomycetota</taxon>
        <taxon>Actinomycetes</taxon>
        <taxon>Micrococcales</taxon>
        <taxon>Promicromonosporaceae</taxon>
        <taxon>Cellulosimicrobium</taxon>
    </lineage>
</organism>
<keyword evidence="3" id="KW-1185">Reference proteome</keyword>
<accession>A0A927J1U2</accession>
<reference evidence="2" key="1">
    <citation type="journal article" date="2018" name="Curr. Microbiol.">
        <title>Cellulosimicrobium arenosum sp. nov., Isolated from Marine Sediment Sand.</title>
        <authorList>
            <person name="Oh M."/>
            <person name="Kim J.H."/>
            <person name="Yoon J.H."/>
            <person name="Schumann P."/>
            <person name="Kim W."/>
        </authorList>
    </citation>
    <scope>NUCLEOTIDE SEQUENCE</scope>
    <source>
        <strain evidence="2">KCTC 49039</strain>
    </source>
</reference>
<evidence type="ECO:0000313" key="2">
    <source>
        <dbReference type="EMBL" id="MBD8080277.1"/>
    </source>
</evidence>
<protein>
    <submittedName>
        <fullName evidence="2">Uncharacterized protein</fullName>
    </submittedName>
</protein>
<dbReference type="RefSeq" id="WP_191829845.1">
    <property type="nucleotide sequence ID" value="NZ_JACYHB010000013.1"/>
</dbReference>
<sequence length="80" mass="8960">MSAYSPTLGRTTEMHGLDRLLVRLGTNLTTLGHRRAAARSAVLASGRERPHASRATRGVWSQHLERERDNSAQHHPLLLR</sequence>
<evidence type="ECO:0000313" key="3">
    <source>
        <dbReference type="Proteomes" id="UP000610846"/>
    </source>
</evidence>
<feature type="compositionally biased region" description="Basic and acidic residues" evidence="1">
    <location>
        <begin position="63"/>
        <end position="72"/>
    </location>
</feature>
<dbReference type="EMBL" id="JACYHB010000013">
    <property type="protein sequence ID" value="MBD8080277.1"/>
    <property type="molecule type" value="Genomic_DNA"/>
</dbReference>